<keyword evidence="2" id="KW-1185">Reference proteome</keyword>
<dbReference type="RefSeq" id="WP_145365180.1">
    <property type="nucleotide sequence ID" value="NZ_CP036268.1"/>
</dbReference>
<dbReference type="EMBL" id="CP036268">
    <property type="protein sequence ID" value="QDT39037.1"/>
    <property type="molecule type" value="Genomic_DNA"/>
</dbReference>
<dbReference type="KEGG" id="svp:Pan189_34380"/>
<evidence type="ECO:0000313" key="2">
    <source>
        <dbReference type="Proteomes" id="UP000317318"/>
    </source>
</evidence>
<gene>
    <name evidence="1" type="ORF">Pan189_34380</name>
</gene>
<dbReference type="Proteomes" id="UP000317318">
    <property type="component" value="Chromosome"/>
</dbReference>
<name>A0A517R561_9PLAN</name>
<proteinExistence type="predicted"/>
<organism evidence="1 2">
    <name type="scientific">Stratiformator vulcanicus</name>
    <dbReference type="NCBI Taxonomy" id="2527980"/>
    <lineage>
        <taxon>Bacteria</taxon>
        <taxon>Pseudomonadati</taxon>
        <taxon>Planctomycetota</taxon>
        <taxon>Planctomycetia</taxon>
        <taxon>Planctomycetales</taxon>
        <taxon>Planctomycetaceae</taxon>
        <taxon>Stratiformator</taxon>
    </lineage>
</organism>
<protein>
    <submittedName>
        <fullName evidence="1">Uncharacterized protein</fullName>
    </submittedName>
</protein>
<sequence>MPDDISRVVAALYYFRFCGASPQVIDNFATNRFSGEWKPAFTYAALTRLQSDGFAEKRGSFWYLTKDQLKLAKGGFQKPDFEHADVALAMTIAGTEGKKSLTSILNGIDFIERYILSFDELYRGLNRLHAAKLIGYRSRSFFATDRCMSLLKEAKNHSHSMHGHLESLERLIQCPCCGPKLRRVTWRIAISEEDYLEAVDAYCGDR</sequence>
<dbReference type="AlphaFoldDB" id="A0A517R561"/>
<reference evidence="1 2" key="1">
    <citation type="submission" date="2019-02" db="EMBL/GenBank/DDBJ databases">
        <title>Deep-cultivation of Planctomycetes and their phenomic and genomic characterization uncovers novel biology.</title>
        <authorList>
            <person name="Wiegand S."/>
            <person name="Jogler M."/>
            <person name="Boedeker C."/>
            <person name="Pinto D."/>
            <person name="Vollmers J."/>
            <person name="Rivas-Marin E."/>
            <person name="Kohn T."/>
            <person name="Peeters S.H."/>
            <person name="Heuer A."/>
            <person name="Rast P."/>
            <person name="Oberbeckmann S."/>
            <person name="Bunk B."/>
            <person name="Jeske O."/>
            <person name="Meyerdierks A."/>
            <person name="Storesund J.E."/>
            <person name="Kallscheuer N."/>
            <person name="Luecker S."/>
            <person name="Lage O.M."/>
            <person name="Pohl T."/>
            <person name="Merkel B.J."/>
            <person name="Hornburger P."/>
            <person name="Mueller R.-W."/>
            <person name="Bruemmer F."/>
            <person name="Labrenz M."/>
            <person name="Spormann A.M."/>
            <person name="Op den Camp H."/>
            <person name="Overmann J."/>
            <person name="Amann R."/>
            <person name="Jetten M.S.M."/>
            <person name="Mascher T."/>
            <person name="Medema M.H."/>
            <person name="Devos D.P."/>
            <person name="Kaster A.-K."/>
            <person name="Ovreas L."/>
            <person name="Rohde M."/>
            <person name="Galperin M.Y."/>
            <person name="Jogler C."/>
        </authorList>
    </citation>
    <scope>NUCLEOTIDE SEQUENCE [LARGE SCALE GENOMIC DNA]</scope>
    <source>
        <strain evidence="1 2">Pan189</strain>
    </source>
</reference>
<accession>A0A517R561</accession>
<evidence type="ECO:0000313" key="1">
    <source>
        <dbReference type="EMBL" id="QDT39037.1"/>
    </source>
</evidence>